<comment type="caution">
    <text evidence="2">The sequence shown here is derived from an EMBL/GenBank/DDBJ whole genome shotgun (WGS) entry which is preliminary data.</text>
</comment>
<name>A0A4V1Q335_9AGAR</name>
<dbReference type="Pfam" id="PF13640">
    <property type="entry name" value="2OG-FeII_Oxy_3"/>
    <property type="match status" value="1"/>
</dbReference>
<evidence type="ECO:0000313" key="2">
    <source>
        <dbReference type="EMBL" id="RXW17208.1"/>
    </source>
</evidence>
<dbReference type="Proteomes" id="UP000290288">
    <property type="component" value="Unassembled WGS sequence"/>
</dbReference>
<dbReference type="PROSITE" id="PS51471">
    <property type="entry name" value="FE2OG_OXY"/>
    <property type="match status" value="1"/>
</dbReference>
<dbReference type="PANTHER" id="PTHR33099">
    <property type="entry name" value="FE2OG DIOXYGENASE DOMAIN-CONTAINING PROTEIN"/>
    <property type="match status" value="1"/>
</dbReference>
<dbReference type="Gene3D" id="2.60.120.620">
    <property type="entry name" value="q2cbj1_9rhob like domain"/>
    <property type="match status" value="1"/>
</dbReference>
<dbReference type="PANTHER" id="PTHR33099:SF7">
    <property type="entry name" value="MYND-TYPE DOMAIN-CONTAINING PROTEIN"/>
    <property type="match status" value="1"/>
</dbReference>
<protein>
    <recommendedName>
        <fullName evidence="1">Fe2OG dioxygenase domain-containing protein</fullName>
    </recommendedName>
</protein>
<organism evidence="2 3">
    <name type="scientific">Candolleomyces aberdarensis</name>
    <dbReference type="NCBI Taxonomy" id="2316362"/>
    <lineage>
        <taxon>Eukaryota</taxon>
        <taxon>Fungi</taxon>
        <taxon>Dikarya</taxon>
        <taxon>Basidiomycota</taxon>
        <taxon>Agaricomycotina</taxon>
        <taxon>Agaricomycetes</taxon>
        <taxon>Agaricomycetidae</taxon>
        <taxon>Agaricales</taxon>
        <taxon>Agaricineae</taxon>
        <taxon>Psathyrellaceae</taxon>
        <taxon>Candolleomyces</taxon>
    </lineage>
</organism>
<gene>
    <name evidence="2" type="ORF">EST38_g8643</name>
</gene>
<proteinExistence type="predicted"/>
<evidence type="ECO:0000259" key="1">
    <source>
        <dbReference type="PROSITE" id="PS51471"/>
    </source>
</evidence>
<sequence length="765" mass="85826">MNVDAYANEFQHGSAYSAPDTPAALDLHDDLDNALSGSFNFTGNYYFKETDPNAPNPGLRIGGIGTVGLPLSDRDAQSIISRASQAPFGKGNETIVDKTVRDTWEINARDVECTNPRWAQYVDRVASHTIWSALGAAPWSSNPRCQLYKLLLYHTGSHFLPHQDTYKDDGMFATVVFVLPSKFEGGEVHVSHDGRKAVIDVSEDSEFSTSILAWYTDVLHEIKPVTSGYRLTLSYNLCQTAPNLLRPSLPDMHGAGAAFRNVLAKWKAGAYMVAHSPPILAYILSHEYTPSDLRQGLDKLKGSDAHKVVHLLPIAKELGFSVCLGNFTFSQSGYAPGTDEELWEALPMDYITEEIYHVSNLVPVECAIPFMAELTRFDISKDCLVPKEPFESTPPSRSEYEGYHGNEPGTLELWYNRSVLIIFRPEDEIGVLVGIKGQASTGSRAIENYTYAFTSSWCKLEWIYEKFELCLTLGQLELCGALLSEMPAGGVDMPTMFKEIYMPLIPRLGDRLREDRKTITSAPFAGFFKELISLYLVHILGSKELLLPFDLRVGCYCRDCELLDVWVHDLSNQDPFRLEASHDRLSHLESRLDNDDEDPFKWEFEIDSIQPTIVVNKRQEPFLRFSWKARQKAARAFLDNIGGYYGLRDSELREIMGDSTKVTRGQADDPIALAASKSLFAPQRPTKVERIAHMVDLCFPVGELDPCATLLPNAFRYRSGGMTLLTMFKGVYTPLIPQLKVVLEQYGQRLPVIEPFASFVRELIS</sequence>
<reference evidence="2 3" key="1">
    <citation type="submission" date="2019-01" db="EMBL/GenBank/DDBJ databases">
        <title>Draft genome sequence of Psathyrella aberdarensis IHI B618.</title>
        <authorList>
            <person name="Buettner E."/>
            <person name="Kellner H."/>
        </authorList>
    </citation>
    <scope>NUCLEOTIDE SEQUENCE [LARGE SCALE GENOMIC DNA]</scope>
    <source>
        <strain evidence="2 3">IHI B618</strain>
    </source>
</reference>
<dbReference type="EMBL" id="SDEE01000360">
    <property type="protein sequence ID" value="RXW17208.1"/>
    <property type="molecule type" value="Genomic_DNA"/>
</dbReference>
<dbReference type="AlphaFoldDB" id="A0A4V1Q335"/>
<dbReference type="InterPro" id="IPR044862">
    <property type="entry name" value="Pro_4_hyd_alph_FE2OG_OXY"/>
</dbReference>
<keyword evidence="3" id="KW-1185">Reference proteome</keyword>
<feature type="domain" description="Fe2OG dioxygenase" evidence="1">
    <location>
        <begin position="141"/>
        <end position="241"/>
    </location>
</feature>
<dbReference type="InterPro" id="IPR005123">
    <property type="entry name" value="Oxoglu/Fe-dep_dioxygenase_dom"/>
</dbReference>
<accession>A0A4V1Q335</accession>
<evidence type="ECO:0000313" key="3">
    <source>
        <dbReference type="Proteomes" id="UP000290288"/>
    </source>
</evidence>
<dbReference type="OrthoDB" id="124582at2759"/>